<dbReference type="SUPFAM" id="SSF52113">
    <property type="entry name" value="BRCT domain"/>
    <property type="match status" value="1"/>
</dbReference>
<feature type="region of interest" description="Disordered" evidence="1">
    <location>
        <begin position="1"/>
        <end position="38"/>
    </location>
</feature>
<dbReference type="Proteomes" id="UP000051574">
    <property type="component" value="Unassembled WGS sequence"/>
</dbReference>
<dbReference type="AlphaFoldDB" id="A0A0T6AYB7"/>
<feature type="compositionally biased region" description="Polar residues" evidence="1">
    <location>
        <begin position="7"/>
        <end position="24"/>
    </location>
</feature>
<dbReference type="CDD" id="cd17736">
    <property type="entry name" value="BRCT_microcephalin_rpt2"/>
    <property type="match status" value="1"/>
</dbReference>
<dbReference type="InterPro" id="IPR001357">
    <property type="entry name" value="BRCT_dom"/>
</dbReference>
<reference evidence="3 4" key="1">
    <citation type="submission" date="2015-09" db="EMBL/GenBank/DDBJ databases">
        <title>Draft genome of the scarab beetle Oryctes borbonicus.</title>
        <authorList>
            <person name="Meyer J.M."/>
            <person name="Markov G.V."/>
            <person name="Baskaran P."/>
            <person name="Herrmann M."/>
            <person name="Sommer R.J."/>
            <person name="Roedelsperger C."/>
        </authorList>
    </citation>
    <scope>NUCLEOTIDE SEQUENCE [LARGE SCALE GENOMIC DNA]</scope>
    <source>
        <strain evidence="3">OB123</strain>
        <tissue evidence="3">Whole animal</tissue>
    </source>
</reference>
<accession>A0A0T6AYB7</accession>
<dbReference type="GO" id="GO:0000278">
    <property type="term" value="P:mitotic cell cycle"/>
    <property type="evidence" value="ECO:0007669"/>
    <property type="project" value="TreeGrafter"/>
</dbReference>
<dbReference type="PANTHER" id="PTHR14625:SF3">
    <property type="entry name" value="MICROCEPHALIN"/>
    <property type="match status" value="1"/>
</dbReference>
<comment type="caution">
    <text evidence="3">The sequence shown here is derived from an EMBL/GenBank/DDBJ whole genome shotgun (WGS) entry which is preliminary data.</text>
</comment>
<feature type="non-terminal residue" evidence="3">
    <location>
        <position position="1"/>
    </location>
</feature>
<feature type="domain" description="BRCT" evidence="2">
    <location>
        <begin position="73"/>
        <end position="138"/>
    </location>
</feature>
<sequence>PTRRSTRLLSIKSTQENDISPAQRRSTHDFLPKTQSSATNRTRIKSNLKNIKAKRCSIVCTRFHNSEVQVFHQIVRKLGVFFYEDEVSEKTTHLVAAEPRRTVNLLRAIARGCWVLKSEWLYRSLEAGHWIAEEEYELIEFSIAVQTSFSPDR</sequence>
<organism evidence="3 4">
    <name type="scientific">Oryctes borbonicus</name>
    <dbReference type="NCBI Taxonomy" id="1629725"/>
    <lineage>
        <taxon>Eukaryota</taxon>
        <taxon>Metazoa</taxon>
        <taxon>Ecdysozoa</taxon>
        <taxon>Arthropoda</taxon>
        <taxon>Hexapoda</taxon>
        <taxon>Insecta</taxon>
        <taxon>Pterygota</taxon>
        <taxon>Neoptera</taxon>
        <taxon>Endopterygota</taxon>
        <taxon>Coleoptera</taxon>
        <taxon>Polyphaga</taxon>
        <taxon>Scarabaeiformia</taxon>
        <taxon>Scarabaeidae</taxon>
        <taxon>Dynastinae</taxon>
        <taxon>Oryctes</taxon>
    </lineage>
</organism>
<protein>
    <recommendedName>
        <fullName evidence="2">BRCT domain-containing protein</fullName>
    </recommendedName>
</protein>
<dbReference type="Gene3D" id="3.40.50.10190">
    <property type="entry name" value="BRCT domain"/>
    <property type="match status" value="1"/>
</dbReference>
<dbReference type="InterPro" id="IPR036420">
    <property type="entry name" value="BRCT_dom_sf"/>
</dbReference>
<dbReference type="PROSITE" id="PS50172">
    <property type="entry name" value="BRCT"/>
    <property type="match status" value="1"/>
</dbReference>
<dbReference type="EMBL" id="LJIG01022512">
    <property type="protein sequence ID" value="KRT80191.1"/>
    <property type="molecule type" value="Genomic_DNA"/>
</dbReference>
<evidence type="ECO:0000313" key="3">
    <source>
        <dbReference type="EMBL" id="KRT80191.1"/>
    </source>
</evidence>
<evidence type="ECO:0000256" key="1">
    <source>
        <dbReference type="SAM" id="MobiDB-lite"/>
    </source>
</evidence>
<name>A0A0T6AYB7_9SCAR</name>
<gene>
    <name evidence="3" type="ORF">AMK59_8608</name>
</gene>
<dbReference type="PANTHER" id="PTHR14625">
    <property type="entry name" value="MICROCEPHALIN"/>
    <property type="match status" value="1"/>
</dbReference>
<proteinExistence type="predicted"/>
<dbReference type="OrthoDB" id="2384350at2759"/>
<evidence type="ECO:0000313" key="4">
    <source>
        <dbReference type="Proteomes" id="UP000051574"/>
    </source>
</evidence>
<dbReference type="Pfam" id="PF16770">
    <property type="entry name" value="RTT107_BRCT_5"/>
    <property type="match status" value="1"/>
</dbReference>
<keyword evidence="4" id="KW-1185">Reference proteome</keyword>
<dbReference type="InterPro" id="IPR022047">
    <property type="entry name" value="Microcephalin-like"/>
</dbReference>
<dbReference type="SMART" id="SM00292">
    <property type="entry name" value="BRCT"/>
    <property type="match status" value="1"/>
</dbReference>
<evidence type="ECO:0000259" key="2">
    <source>
        <dbReference type="PROSITE" id="PS50172"/>
    </source>
</evidence>